<organism evidence="1 2">
    <name type="scientific">Trifolium medium</name>
    <dbReference type="NCBI Taxonomy" id="97028"/>
    <lineage>
        <taxon>Eukaryota</taxon>
        <taxon>Viridiplantae</taxon>
        <taxon>Streptophyta</taxon>
        <taxon>Embryophyta</taxon>
        <taxon>Tracheophyta</taxon>
        <taxon>Spermatophyta</taxon>
        <taxon>Magnoliopsida</taxon>
        <taxon>eudicotyledons</taxon>
        <taxon>Gunneridae</taxon>
        <taxon>Pentapetalae</taxon>
        <taxon>rosids</taxon>
        <taxon>fabids</taxon>
        <taxon>Fabales</taxon>
        <taxon>Fabaceae</taxon>
        <taxon>Papilionoideae</taxon>
        <taxon>50 kb inversion clade</taxon>
        <taxon>NPAAA clade</taxon>
        <taxon>Hologalegina</taxon>
        <taxon>IRL clade</taxon>
        <taxon>Trifolieae</taxon>
        <taxon>Trifolium</taxon>
    </lineage>
</organism>
<dbReference type="Proteomes" id="UP000265520">
    <property type="component" value="Unassembled WGS sequence"/>
</dbReference>
<proteinExistence type="predicted"/>
<dbReference type="EMBL" id="LXQA010294818">
    <property type="protein sequence ID" value="MCI41663.1"/>
    <property type="molecule type" value="Genomic_DNA"/>
</dbReference>
<keyword evidence="2" id="KW-1185">Reference proteome</keyword>
<evidence type="ECO:0000313" key="2">
    <source>
        <dbReference type="Proteomes" id="UP000265520"/>
    </source>
</evidence>
<protein>
    <submittedName>
        <fullName evidence="1">Uncharacterized protein</fullName>
    </submittedName>
</protein>
<accession>A0A392RYG4</accession>
<evidence type="ECO:0000313" key="1">
    <source>
        <dbReference type="EMBL" id="MCI41663.1"/>
    </source>
</evidence>
<feature type="non-terminal residue" evidence="1">
    <location>
        <position position="47"/>
    </location>
</feature>
<dbReference type="AlphaFoldDB" id="A0A392RYG4"/>
<name>A0A392RYG4_9FABA</name>
<reference evidence="1 2" key="1">
    <citation type="journal article" date="2018" name="Front. Plant Sci.">
        <title>Red Clover (Trifolium pratense) and Zigzag Clover (T. medium) - A Picture of Genomic Similarities and Differences.</title>
        <authorList>
            <person name="Dluhosova J."/>
            <person name="Istvanek J."/>
            <person name="Nedelnik J."/>
            <person name="Repkova J."/>
        </authorList>
    </citation>
    <scope>NUCLEOTIDE SEQUENCE [LARGE SCALE GENOMIC DNA]</scope>
    <source>
        <strain evidence="2">cv. 10/8</strain>
        <tissue evidence="1">Leaf</tissue>
    </source>
</reference>
<sequence length="47" mass="5068">MWSKVQLLAHAYGENSIGMGEPTLCAPQVLRQKLVIANNGGNFIPIS</sequence>
<comment type="caution">
    <text evidence="1">The sequence shown here is derived from an EMBL/GenBank/DDBJ whole genome shotgun (WGS) entry which is preliminary data.</text>
</comment>